<dbReference type="EMBL" id="ML987196">
    <property type="protein sequence ID" value="KAF2248031.1"/>
    <property type="molecule type" value="Genomic_DNA"/>
</dbReference>
<evidence type="ECO:0000256" key="2">
    <source>
        <dbReference type="ARBA" id="ARBA00023043"/>
    </source>
</evidence>
<dbReference type="InterPro" id="IPR036770">
    <property type="entry name" value="Ankyrin_rpt-contain_sf"/>
</dbReference>
<keyword evidence="2 3" id="KW-0040">ANK repeat</keyword>
<dbReference type="InterPro" id="IPR002110">
    <property type="entry name" value="Ankyrin_rpt"/>
</dbReference>
<dbReference type="PROSITE" id="PS50088">
    <property type="entry name" value="ANK_REPEAT"/>
    <property type="match status" value="1"/>
</dbReference>
<dbReference type="AlphaFoldDB" id="A0A6A6ICB8"/>
<name>A0A6A6ICB8_9PLEO</name>
<proteinExistence type="predicted"/>
<evidence type="ECO:0000313" key="5">
    <source>
        <dbReference type="Proteomes" id="UP000800094"/>
    </source>
</evidence>
<dbReference type="Pfam" id="PF12796">
    <property type="entry name" value="Ank_2"/>
    <property type="match status" value="1"/>
</dbReference>
<dbReference type="Proteomes" id="UP000800094">
    <property type="component" value="Unassembled WGS sequence"/>
</dbReference>
<dbReference type="GeneID" id="54577097"/>
<evidence type="ECO:0000256" key="3">
    <source>
        <dbReference type="PROSITE-ProRule" id="PRU00023"/>
    </source>
</evidence>
<dbReference type="OrthoDB" id="5431422at2759"/>
<evidence type="ECO:0000313" key="4">
    <source>
        <dbReference type="EMBL" id="KAF2248031.1"/>
    </source>
</evidence>
<feature type="non-terminal residue" evidence="4">
    <location>
        <position position="82"/>
    </location>
</feature>
<dbReference type="SUPFAM" id="SSF48403">
    <property type="entry name" value="Ankyrin repeat"/>
    <property type="match status" value="1"/>
</dbReference>
<dbReference type="SMART" id="SM00248">
    <property type="entry name" value="ANK"/>
    <property type="match status" value="2"/>
</dbReference>
<evidence type="ECO:0000256" key="1">
    <source>
        <dbReference type="ARBA" id="ARBA00022737"/>
    </source>
</evidence>
<dbReference type="PROSITE" id="PS50297">
    <property type="entry name" value="ANK_REP_REGION"/>
    <property type="match status" value="1"/>
</dbReference>
<protein>
    <submittedName>
        <fullName evidence="4">Uncharacterized protein</fullName>
    </submittedName>
</protein>
<dbReference type="PANTHER" id="PTHR24201">
    <property type="entry name" value="ANK_REP_REGION DOMAIN-CONTAINING PROTEIN"/>
    <property type="match status" value="1"/>
</dbReference>
<keyword evidence="5" id="KW-1185">Reference proteome</keyword>
<accession>A0A6A6ICB8</accession>
<sequence length="82" mass="8653">MADLEEAIPQHLDEIDALDALGRTPLTWAAARGDSRAVALLLAHGANPDILDIQLSGGVSYAAQRNHLTCVRLLLEAGALPD</sequence>
<dbReference type="InterPro" id="IPR050776">
    <property type="entry name" value="Ank_Repeat/CDKN_Inhibitor"/>
</dbReference>
<feature type="repeat" description="ANK" evidence="3">
    <location>
        <begin position="21"/>
        <end position="53"/>
    </location>
</feature>
<dbReference type="Gene3D" id="1.25.40.20">
    <property type="entry name" value="Ankyrin repeat-containing domain"/>
    <property type="match status" value="1"/>
</dbReference>
<reference evidence="4" key="1">
    <citation type="journal article" date="2020" name="Stud. Mycol.">
        <title>101 Dothideomycetes genomes: a test case for predicting lifestyles and emergence of pathogens.</title>
        <authorList>
            <person name="Haridas S."/>
            <person name="Albert R."/>
            <person name="Binder M."/>
            <person name="Bloem J."/>
            <person name="Labutti K."/>
            <person name="Salamov A."/>
            <person name="Andreopoulos B."/>
            <person name="Baker S."/>
            <person name="Barry K."/>
            <person name="Bills G."/>
            <person name="Bluhm B."/>
            <person name="Cannon C."/>
            <person name="Castanera R."/>
            <person name="Culley D."/>
            <person name="Daum C."/>
            <person name="Ezra D."/>
            <person name="Gonzalez J."/>
            <person name="Henrissat B."/>
            <person name="Kuo A."/>
            <person name="Liang C."/>
            <person name="Lipzen A."/>
            <person name="Lutzoni F."/>
            <person name="Magnuson J."/>
            <person name="Mondo S."/>
            <person name="Nolan M."/>
            <person name="Ohm R."/>
            <person name="Pangilinan J."/>
            <person name="Park H.-J."/>
            <person name="Ramirez L."/>
            <person name="Alfaro M."/>
            <person name="Sun H."/>
            <person name="Tritt A."/>
            <person name="Yoshinaga Y."/>
            <person name="Zwiers L.-H."/>
            <person name="Turgeon B."/>
            <person name="Goodwin S."/>
            <person name="Spatafora J."/>
            <person name="Crous P."/>
            <person name="Grigoriev I."/>
        </authorList>
    </citation>
    <scope>NUCLEOTIDE SEQUENCE</scope>
    <source>
        <strain evidence="4">CBS 122368</strain>
    </source>
</reference>
<organism evidence="4 5">
    <name type="scientific">Trematosphaeria pertusa</name>
    <dbReference type="NCBI Taxonomy" id="390896"/>
    <lineage>
        <taxon>Eukaryota</taxon>
        <taxon>Fungi</taxon>
        <taxon>Dikarya</taxon>
        <taxon>Ascomycota</taxon>
        <taxon>Pezizomycotina</taxon>
        <taxon>Dothideomycetes</taxon>
        <taxon>Pleosporomycetidae</taxon>
        <taxon>Pleosporales</taxon>
        <taxon>Massarineae</taxon>
        <taxon>Trematosphaeriaceae</taxon>
        <taxon>Trematosphaeria</taxon>
    </lineage>
</organism>
<dbReference type="RefSeq" id="XP_033683035.1">
    <property type="nucleotide sequence ID" value="XM_033823767.1"/>
</dbReference>
<gene>
    <name evidence="4" type="ORF">BU26DRAFT_428101</name>
</gene>
<keyword evidence="1" id="KW-0677">Repeat</keyword>